<sequence>MAQGRPGAVMSPCKPISKPWTAGQETKTTNCAAGTGRYCAGELTRIALL</sequence>
<dbReference type="Proteomes" id="UP000324222">
    <property type="component" value="Unassembled WGS sequence"/>
</dbReference>
<comment type="caution">
    <text evidence="2">The sequence shown here is derived from an EMBL/GenBank/DDBJ whole genome shotgun (WGS) entry which is preliminary data.</text>
</comment>
<evidence type="ECO:0000313" key="2">
    <source>
        <dbReference type="EMBL" id="MPD06584.1"/>
    </source>
</evidence>
<reference evidence="2 3" key="1">
    <citation type="submission" date="2019-05" db="EMBL/GenBank/DDBJ databases">
        <title>Another draft genome of Portunus trituberculatus and its Hox gene families provides insights of decapod evolution.</title>
        <authorList>
            <person name="Jeong J.-H."/>
            <person name="Song I."/>
            <person name="Kim S."/>
            <person name="Choi T."/>
            <person name="Kim D."/>
            <person name="Ryu S."/>
            <person name="Kim W."/>
        </authorList>
    </citation>
    <scope>NUCLEOTIDE SEQUENCE [LARGE SCALE GENOMIC DNA]</scope>
    <source>
        <tissue evidence="2">Muscle</tissue>
    </source>
</reference>
<dbReference type="AlphaFoldDB" id="A0A5B7KIA2"/>
<evidence type="ECO:0000313" key="3">
    <source>
        <dbReference type="Proteomes" id="UP000324222"/>
    </source>
</evidence>
<name>A0A5B7KIA2_PORTR</name>
<keyword evidence="3" id="KW-1185">Reference proteome</keyword>
<accession>A0A5B7KIA2</accession>
<organism evidence="2 3">
    <name type="scientific">Portunus trituberculatus</name>
    <name type="common">Swimming crab</name>
    <name type="synonym">Neptunus trituberculatus</name>
    <dbReference type="NCBI Taxonomy" id="210409"/>
    <lineage>
        <taxon>Eukaryota</taxon>
        <taxon>Metazoa</taxon>
        <taxon>Ecdysozoa</taxon>
        <taxon>Arthropoda</taxon>
        <taxon>Crustacea</taxon>
        <taxon>Multicrustacea</taxon>
        <taxon>Malacostraca</taxon>
        <taxon>Eumalacostraca</taxon>
        <taxon>Eucarida</taxon>
        <taxon>Decapoda</taxon>
        <taxon>Pleocyemata</taxon>
        <taxon>Brachyura</taxon>
        <taxon>Eubrachyura</taxon>
        <taxon>Portunoidea</taxon>
        <taxon>Portunidae</taxon>
        <taxon>Portuninae</taxon>
        <taxon>Portunus</taxon>
    </lineage>
</organism>
<proteinExistence type="predicted"/>
<gene>
    <name evidence="2" type="ORF">E2C01_102402</name>
</gene>
<evidence type="ECO:0000256" key="1">
    <source>
        <dbReference type="SAM" id="MobiDB-lite"/>
    </source>
</evidence>
<feature type="region of interest" description="Disordered" evidence="1">
    <location>
        <begin position="1"/>
        <end position="22"/>
    </location>
</feature>
<protein>
    <submittedName>
        <fullName evidence="2">Uncharacterized protein</fullName>
    </submittedName>
</protein>
<dbReference type="EMBL" id="VSRR010151987">
    <property type="protein sequence ID" value="MPD06584.1"/>
    <property type="molecule type" value="Genomic_DNA"/>
</dbReference>